<evidence type="ECO:0000313" key="2">
    <source>
        <dbReference type="Proteomes" id="UP000660611"/>
    </source>
</evidence>
<dbReference type="EMBL" id="BONQ01000157">
    <property type="protein sequence ID" value="GIG51612.1"/>
    <property type="molecule type" value="Genomic_DNA"/>
</dbReference>
<gene>
    <name evidence="1" type="ORF">Dsi01nite_096530</name>
</gene>
<dbReference type="AlphaFoldDB" id="A0A919UDM1"/>
<sequence length="81" mass="9232">MDIRRIYVEPAAAELPRGREVPARFPDAHLVEVESHNRIPELYGDETNVNRWVRIKREALVLGVKKSLTARVLPTTGPCTR</sequence>
<comment type="caution">
    <text evidence="1">The sequence shown here is derived from an EMBL/GenBank/DDBJ whole genome shotgun (WGS) entry which is preliminary data.</text>
</comment>
<keyword evidence="2" id="KW-1185">Reference proteome</keyword>
<dbReference type="RefSeq" id="WP_239136855.1">
    <property type="nucleotide sequence ID" value="NZ_BAAAVW010000025.1"/>
</dbReference>
<proteinExistence type="predicted"/>
<evidence type="ECO:0000313" key="1">
    <source>
        <dbReference type="EMBL" id="GIG51612.1"/>
    </source>
</evidence>
<dbReference type="Pfam" id="PF20903">
    <property type="entry name" value="SPL"/>
    <property type="match status" value="1"/>
</dbReference>
<dbReference type="Gene3D" id="3.40.50.12110">
    <property type="match status" value="1"/>
</dbReference>
<accession>A0A919UDM1</accession>
<protein>
    <submittedName>
        <fullName evidence="1">Uncharacterized protein</fullName>
    </submittedName>
</protein>
<reference evidence="1" key="1">
    <citation type="submission" date="2021-01" db="EMBL/GenBank/DDBJ databases">
        <title>Whole genome shotgun sequence of Dactylosporangium siamense NBRC 106093.</title>
        <authorList>
            <person name="Komaki H."/>
            <person name="Tamura T."/>
        </authorList>
    </citation>
    <scope>NUCLEOTIDE SEQUENCE</scope>
    <source>
        <strain evidence="1">NBRC 106093</strain>
    </source>
</reference>
<organism evidence="1 2">
    <name type="scientific">Dactylosporangium siamense</name>
    <dbReference type="NCBI Taxonomy" id="685454"/>
    <lineage>
        <taxon>Bacteria</taxon>
        <taxon>Bacillati</taxon>
        <taxon>Actinomycetota</taxon>
        <taxon>Actinomycetes</taxon>
        <taxon>Micromonosporales</taxon>
        <taxon>Micromonosporaceae</taxon>
        <taxon>Dactylosporangium</taxon>
    </lineage>
</organism>
<dbReference type="InterPro" id="IPR049539">
    <property type="entry name" value="SPL"/>
</dbReference>
<dbReference type="Proteomes" id="UP000660611">
    <property type="component" value="Unassembled WGS sequence"/>
</dbReference>
<name>A0A919UDM1_9ACTN</name>